<organism evidence="4 5">
    <name type="scientific">Culex pipiens pipiens</name>
    <name type="common">Northern house mosquito</name>
    <dbReference type="NCBI Taxonomy" id="38569"/>
    <lineage>
        <taxon>Eukaryota</taxon>
        <taxon>Metazoa</taxon>
        <taxon>Ecdysozoa</taxon>
        <taxon>Arthropoda</taxon>
        <taxon>Hexapoda</taxon>
        <taxon>Insecta</taxon>
        <taxon>Pterygota</taxon>
        <taxon>Neoptera</taxon>
        <taxon>Endopterygota</taxon>
        <taxon>Diptera</taxon>
        <taxon>Nematocera</taxon>
        <taxon>Culicoidea</taxon>
        <taxon>Culicidae</taxon>
        <taxon>Culicinae</taxon>
        <taxon>Culicini</taxon>
        <taxon>Culex</taxon>
        <taxon>Culex</taxon>
    </lineage>
</organism>
<dbReference type="PROSITE" id="PS51155">
    <property type="entry name" value="CHIT_BIND_RR_2"/>
    <property type="match status" value="1"/>
</dbReference>
<accession>A0ABD1D6N3</accession>
<evidence type="ECO:0000256" key="3">
    <source>
        <dbReference type="SAM" id="SignalP"/>
    </source>
</evidence>
<dbReference type="GO" id="GO:0042302">
    <property type="term" value="F:structural constituent of cuticle"/>
    <property type="evidence" value="ECO:0007669"/>
    <property type="project" value="UniProtKB-UniRule"/>
</dbReference>
<name>A0ABD1D6N3_CULPP</name>
<evidence type="ECO:0000256" key="1">
    <source>
        <dbReference type="ARBA" id="ARBA00022460"/>
    </source>
</evidence>
<dbReference type="AlphaFoldDB" id="A0ABD1D6N3"/>
<protein>
    <submittedName>
        <fullName evidence="4">Uncharacterized protein</fullName>
    </submittedName>
</protein>
<dbReference type="PANTHER" id="PTHR10380:SF218">
    <property type="entry name" value="ADULT CUTICLE PROTEIN 65AA-RELATED"/>
    <property type="match status" value="1"/>
</dbReference>
<dbReference type="EMBL" id="JBEHCU010007224">
    <property type="protein sequence ID" value="KAL1395268.1"/>
    <property type="molecule type" value="Genomic_DNA"/>
</dbReference>
<dbReference type="InterPro" id="IPR050468">
    <property type="entry name" value="Cuticle_Struct_Prot"/>
</dbReference>
<evidence type="ECO:0000256" key="2">
    <source>
        <dbReference type="PROSITE-ProRule" id="PRU00497"/>
    </source>
</evidence>
<dbReference type="PROSITE" id="PS00233">
    <property type="entry name" value="CHIT_BIND_RR_1"/>
    <property type="match status" value="1"/>
</dbReference>
<keyword evidence="1 2" id="KW-0193">Cuticle</keyword>
<dbReference type="Pfam" id="PF00379">
    <property type="entry name" value="Chitin_bind_4"/>
    <property type="match status" value="1"/>
</dbReference>
<dbReference type="PRINTS" id="PR00947">
    <property type="entry name" value="CUTICLE"/>
</dbReference>
<proteinExistence type="predicted"/>
<dbReference type="Proteomes" id="UP001562425">
    <property type="component" value="Unassembled WGS sequence"/>
</dbReference>
<feature type="signal peptide" evidence="3">
    <location>
        <begin position="1"/>
        <end position="16"/>
    </location>
</feature>
<keyword evidence="3" id="KW-0732">Signal</keyword>
<dbReference type="InterPro" id="IPR031311">
    <property type="entry name" value="CHIT_BIND_RR_consensus"/>
</dbReference>
<feature type="chain" id="PRO_5044875149" evidence="3">
    <location>
        <begin position="17"/>
        <end position="105"/>
    </location>
</feature>
<dbReference type="PANTHER" id="PTHR10380">
    <property type="entry name" value="CUTICLE PROTEIN"/>
    <property type="match status" value="1"/>
</dbReference>
<keyword evidence="5" id="KW-1185">Reference proteome</keyword>
<reference evidence="4 5" key="1">
    <citation type="submission" date="2024-05" db="EMBL/GenBank/DDBJ databases">
        <title>Culex pipiens pipiens assembly and annotation.</title>
        <authorList>
            <person name="Alout H."/>
            <person name="Durand T."/>
        </authorList>
    </citation>
    <scope>NUCLEOTIDE SEQUENCE [LARGE SCALE GENOMIC DNA]</scope>
    <source>
        <strain evidence="4">HA-2024</strain>
        <tissue evidence="4">Whole body</tissue>
    </source>
</reference>
<comment type="caution">
    <text evidence="4">The sequence shown here is derived from an EMBL/GenBank/DDBJ whole genome shotgun (WGS) entry which is preliminary data.</text>
</comment>
<sequence length="105" mass="11670">MKFAIAFAAILAVALAAPPHEERDAHITKYENDNLGVDGYRFVYDTSNRIQRQEEAQLKNFGDDVSALVVRGSYSYTGDDGQVYTVNYIADENGFQPEAAHIPRA</sequence>
<evidence type="ECO:0000313" key="5">
    <source>
        <dbReference type="Proteomes" id="UP001562425"/>
    </source>
</evidence>
<gene>
    <name evidence="4" type="ORF">pipiens_011377</name>
</gene>
<evidence type="ECO:0000313" key="4">
    <source>
        <dbReference type="EMBL" id="KAL1395268.1"/>
    </source>
</evidence>
<dbReference type="InterPro" id="IPR000618">
    <property type="entry name" value="Insect_cuticle"/>
</dbReference>